<accession>A0A2P5XLD7</accession>
<dbReference type="Proteomes" id="UP000239757">
    <property type="component" value="Unassembled WGS sequence"/>
</dbReference>
<protein>
    <submittedName>
        <fullName evidence="2">Uncharacterized protein</fullName>
    </submittedName>
</protein>
<organism evidence="2 3">
    <name type="scientific">Gossypium barbadense</name>
    <name type="common">Sea Island cotton</name>
    <name type="synonym">Hibiscus barbadensis</name>
    <dbReference type="NCBI Taxonomy" id="3634"/>
    <lineage>
        <taxon>Eukaryota</taxon>
        <taxon>Viridiplantae</taxon>
        <taxon>Streptophyta</taxon>
        <taxon>Embryophyta</taxon>
        <taxon>Tracheophyta</taxon>
        <taxon>Spermatophyta</taxon>
        <taxon>Magnoliopsida</taxon>
        <taxon>eudicotyledons</taxon>
        <taxon>Gunneridae</taxon>
        <taxon>Pentapetalae</taxon>
        <taxon>rosids</taxon>
        <taxon>malvids</taxon>
        <taxon>Malvales</taxon>
        <taxon>Malvaceae</taxon>
        <taxon>Malvoideae</taxon>
        <taxon>Gossypium</taxon>
    </lineage>
</organism>
<sequence>MRKIKEGWAYEEQCHEWCTNDESRDDGGNVDGGRKEIGSGQGTATSVYEKERGWLRRQMAMRNEGGGGSNGKKG</sequence>
<feature type="compositionally biased region" description="Basic and acidic residues" evidence="1">
    <location>
        <begin position="21"/>
        <end position="37"/>
    </location>
</feature>
<dbReference type="EMBL" id="KZ664641">
    <property type="protein sequence ID" value="PPS04152.1"/>
    <property type="molecule type" value="Genomic_DNA"/>
</dbReference>
<proteinExistence type="predicted"/>
<gene>
    <name evidence="2" type="ORF">GOBAR_AA16517</name>
</gene>
<name>A0A2P5XLD7_GOSBA</name>
<evidence type="ECO:0000313" key="2">
    <source>
        <dbReference type="EMBL" id="PPS04152.1"/>
    </source>
</evidence>
<evidence type="ECO:0000313" key="3">
    <source>
        <dbReference type="Proteomes" id="UP000239757"/>
    </source>
</evidence>
<reference evidence="2 3" key="1">
    <citation type="submission" date="2015-01" db="EMBL/GenBank/DDBJ databases">
        <title>Genome of allotetraploid Gossypium barbadense reveals genomic plasticity and fiber elongation in cotton evolution.</title>
        <authorList>
            <person name="Chen X."/>
            <person name="Liu X."/>
            <person name="Zhao B."/>
            <person name="Zheng H."/>
            <person name="Hu Y."/>
            <person name="Lu G."/>
            <person name="Yang C."/>
            <person name="Chen J."/>
            <person name="Shan C."/>
            <person name="Zhang L."/>
            <person name="Zhou Y."/>
            <person name="Wang L."/>
            <person name="Guo W."/>
            <person name="Bai Y."/>
            <person name="Ruan J."/>
            <person name="Shangguan X."/>
            <person name="Mao Y."/>
            <person name="Jiang J."/>
            <person name="Zhu Y."/>
            <person name="Lei J."/>
            <person name="Kang H."/>
            <person name="Chen S."/>
            <person name="He X."/>
            <person name="Wang R."/>
            <person name="Wang Y."/>
            <person name="Chen J."/>
            <person name="Wang L."/>
            <person name="Yu S."/>
            <person name="Wang B."/>
            <person name="Wei J."/>
            <person name="Song S."/>
            <person name="Lu X."/>
            <person name="Gao Z."/>
            <person name="Gu W."/>
            <person name="Deng X."/>
            <person name="Ma D."/>
            <person name="Wang S."/>
            <person name="Liang W."/>
            <person name="Fang L."/>
            <person name="Cai C."/>
            <person name="Zhu X."/>
            <person name="Zhou B."/>
            <person name="Zhang Y."/>
            <person name="Chen Z."/>
            <person name="Xu S."/>
            <person name="Zhu R."/>
            <person name="Wang S."/>
            <person name="Zhang T."/>
            <person name="Zhao G."/>
        </authorList>
    </citation>
    <scope>NUCLEOTIDE SEQUENCE [LARGE SCALE GENOMIC DNA]</scope>
    <source>
        <strain evidence="3">cv. Xinhai21</strain>
        <tissue evidence="2">Leaf</tissue>
    </source>
</reference>
<evidence type="ECO:0000256" key="1">
    <source>
        <dbReference type="SAM" id="MobiDB-lite"/>
    </source>
</evidence>
<dbReference type="AlphaFoldDB" id="A0A2P5XLD7"/>
<feature type="region of interest" description="Disordered" evidence="1">
    <location>
        <begin position="19"/>
        <end position="51"/>
    </location>
</feature>